<proteinExistence type="predicted"/>
<evidence type="ECO:0000313" key="2">
    <source>
        <dbReference type="Proteomes" id="UP001549097"/>
    </source>
</evidence>
<evidence type="ECO:0000313" key="1">
    <source>
        <dbReference type="EMBL" id="MET3726965.1"/>
    </source>
</evidence>
<reference evidence="1 2" key="1">
    <citation type="submission" date="2024-06" db="EMBL/GenBank/DDBJ databases">
        <title>Genomic Encyclopedia of Type Strains, Phase IV (KMG-IV): sequencing the most valuable type-strain genomes for metagenomic binning, comparative biology and taxonomic classification.</title>
        <authorList>
            <person name="Goeker M."/>
        </authorList>
    </citation>
    <scope>NUCLEOTIDE SEQUENCE [LARGE SCALE GENOMIC DNA]</scope>
    <source>
        <strain evidence="1 2">DSM 100124</strain>
    </source>
</reference>
<name>A0ABV2LEE2_9BACL</name>
<accession>A0ABV2LEE2</accession>
<comment type="caution">
    <text evidence="1">The sequence shown here is derived from an EMBL/GenBank/DDBJ whole genome shotgun (WGS) entry which is preliminary data.</text>
</comment>
<protein>
    <submittedName>
        <fullName evidence="1">Uncharacterized protein</fullName>
    </submittedName>
</protein>
<sequence>MDKIGIKFTYYRMGTSISRMTAYENMEDVVNRELENAADESIKEVVEALGLDLNQLSYPYPASRFCFFTELSFDSESEVTTESKRITVVNDTVAVIV</sequence>
<dbReference type="Proteomes" id="UP001549097">
    <property type="component" value="Unassembled WGS sequence"/>
</dbReference>
<dbReference type="RefSeq" id="WP_198768434.1">
    <property type="nucleotide sequence ID" value="NZ_JAEACF010000001.1"/>
</dbReference>
<keyword evidence="2" id="KW-1185">Reference proteome</keyword>
<gene>
    <name evidence="1" type="ORF">ABID52_000546</name>
</gene>
<organism evidence="1 2">
    <name type="scientific">Fictibacillus halophilus</name>
    <dbReference type="NCBI Taxonomy" id="1610490"/>
    <lineage>
        <taxon>Bacteria</taxon>
        <taxon>Bacillati</taxon>
        <taxon>Bacillota</taxon>
        <taxon>Bacilli</taxon>
        <taxon>Bacillales</taxon>
        <taxon>Fictibacillaceae</taxon>
        <taxon>Fictibacillus</taxon>
    </lineage>
</organism>
<dbReference type="EMBL" id="JBEPMP010000001">
    <property type="protein sequence ID" value="MET3726965.1"/>
    <property type="molecule type" value="Genomic_DNA"/>
</dbReference>